<dbReference type="InterPro" id="IPR036188">
    <property type="entry name" value="FAD/NAD-bd_sf"/>
</dbReference>
<dbReference type="Pfam" id="PF12831">
    <property type="entry name" value="FAD_oxidored"/>
    <property type="match status" value="1"/>
</dbReference>
<sequence length="541" mass="59340">MTVQETDVLVVGGGLGGAAAALAAAQLGRRVVLTEESAWLGGQMTSQAVPPDEHPWIETQGATRNYRRLRNNIRDYYRRTYDLNADARAAPLLNPGGGGVSPICHEPRVGVIAIGELLAPYQADTQLTVLLEHEPVAAETEGDQITAVTLRSRLSGEEVTVTAPYVLDATELGDLLELAGVEHVIGAESRDDTGEPHAVDGPARPLDQQAFTWCFAVDYHPDGDFTVDRPADYAFWRDYRPDFWPAKLLSWQDVIPQTLAPRREAIFEHPDSPRGHVTADRWNFRRIFSAAHYAPGRYASDITMVNWPQIDYMAGPLLGVDEPTRARHLAAARQQSLSFLYWMQTEAPRLDGGTGYPGLRLRGDVLGTDDGLAMRPYIRESRRVLAELTVLEQHVGVEARALAGLPAGSEVYPDSVGVGSYRIDLHPSTGDEDGPRTYIDIADHPFQIPLGALIPRRVENLLPANKNIGTTHITNGCYRLHPVEWNVGEAAGALAAHCLNTGATPRKVRNDPALLADFQQLLTGTLGFQLGWPEHIRTAHR</sequence>
<dbReference type="GO" id="GO:0009435">
    <property type="term" value="P:NAD+ biosynthetic process"/>
    <property type="evidence" value="ECO:0007669"/>
    <property type="project" value="InterPro"/>
</dbReference>
<dbReference type="AlphaFoldDB" id="A0A1I2IEL9"/>
<organism evidence="1 2">
    <name type="scientific">Actinacidiphila alni</name>
    <dbReference type="NCBI Taxonomy" id="380248"/>
    <lineage>
        <taxon>Bacteria</taxon>
        <taxon>Bacillati</taxon>
        <taxon>Actinomycetota</taxon>
        <taxon>Actinomycetes</taxon>
        <taxon>Kitasatosporales</taxon>
        <taxon>Streptomycetaceae</taxon>
        <taxon>Actinacidiphila</taxon>
    </lineage>
</organism>
<accession>A0A1I2IEL9</accession>
<name>A0A1I2IEL9_9ACTN</name>
<dbReference type="OrthoDB" id="615715at2"/>
<dbReference type="GO" id="GO:0008734">
    <property type="term" value="F:L-aspartate oxidase activity"/>
    <property type="evidence" value="ECO:0007669"/>
    <property type="project" value="InterPro"/>
</dbReference>
<dbReference type="STRING" id="380248.SAMN05216251_113134"/>
<proteinExistence type="predicted"/>
<evidence type="ECO:0000313" key="1">
    <source>
        <dbReference type="EMBL" id="SFF40765.1"/>
    </source>
</evidence>
<dbReference type="RefSeq" id="WP_093715386.1">
    <property type="nucleotide sequence ID" value="NZ_FONG01000013.1"/>
</dbReference>
<dbReference type="InterPro" id="IPR005288">
    <property type="entry name" value="NadB"/>
</dbReference>
<gene>
    <name evidence="1" type="ORF">SAMN05216251_113134</name>
</gene>
<protein>
    <submittedName>
        <fullName evidence="1">FAD dependent oxidoreductase</fullName>
    </submittedName>
</protein>
<dbReference type="Gene3D" id="3.50.50.60">
    <property type="entry name" value="FAD/NAD(P)-binding domain"/>
    <property type="match status" value="1"/>
</dbReference>
<dbReference type="PANTHER" id="PTHR42716">
    <property type="entry name" value="L-ASPARTATE OXIDASE"/>
    <property type="match status" value="1"/>
</dbReference>
<evidence type="ECO:0000313" key="2">
    <source>
        <dbReference type="Proteomes" id="UP000199323"/>
    </source>
</evidence>
<keyword evidence="2" id="KW-1185">Reference proteome</keyword>
<dbReference type="Proteomes" id="UP000199323">
    <property type="component" value="Unassembled WGS sequence"/>
</dbReference>
<dbReference type="PANTHER" id="PTHR42716:SF1">
    <property type="entry name" value="SLL0471 PROTEIN"/>
    <property type="match status" value="1"/>
</dbReference>
<reference evidence="1 2" key="1">
    <citation type="submission" date="2016-10" db="EMBL/GenBank/DDBJ databases">
        <authorList>
            <person name="de Groot N.N."/>
        </authorList>
    </citation>
    <scope>NUCLEOTIDE SEQUENCE [LARGE SCALE GENOMIC DNA]</scope>
    <source>
        <strain evidence="1 2">CGMCC 4.3510</strain>
    </source>
</reference>
<dbReference type="SUPFAM" id="SSF51905">
    <property type="entry name" value="FAD/NAD(P)-binding domain"/>
    <property type="match status" value="1"/>
</dbReference>
<dbReference type="EMBL" id="FONG01000013">
    <property type="protein sequence ID" value="SFF40765.1"/>
    <property type="molecule type" value="Genomic_DNA"/>
</dbReference>